<reference evidence="1 2" key="1">
    <citation type="submission" date="2021-07" db="EMBL/GenBank/DDBJ databases">
        <authorList>
            <person name="Palmer J.M."/>
        </authorList>
    </citation>
    <scope>NUCLEOTIDE SEQUENCE [LARGE SCALE GENOMIC DNA]</scope>
    <source>
        <strain evidence="1 2">AT_MEX2019</strain>
        <tissue evidence="1">Muscle</tissue>
    </source>
</reference>
<name>A0ABU7C501_9TELE</name>
<proteinExistence type="predicted"/>
<accession>A0ABU7C501</accession>
<protein>
    <submittedName>
        <fullName evidence="1">Uncharacterized protein</fullName>
    </submittedName>
</protein>
<dbReference type="EMBL" id="JAHUTI010079826">
    <property type="protein sequence ID" value="MED6257997.1"/>
    <property type="molecule type" value="Genomic_DNA"/>
</dbReference>
<evidence type="ECO:0000313" key="1">
    <source>
        <dbReference type="EMBL" id="MED6257997.1"/>
    </source>
</evidence>
<organism evidence="1 2">
    <name type="scientific">Ataeniobius toweri</name>
    <dbReference type="NCBI Taxonomy" id="208326"/>
    <lineage>
        <taxon>Eukaryota</taxon>
        <taxon>Metazoa</taxon>
        <taxon>Chordata</taxon>
        <taxon>Craniata</taxon>
        <taxon>Vertebrata</taxon>
        <taxon>Euteleostomi</taxon>
        <taxon>Actinopterygii</taxon>
        <taxon>Neopterygii</taxon>
        <taxon>Teleostei</taxon>
        <taxon>Neoteleostei</taxon>
        <taxon>Acanthomorphata</taxon>
        <taxon>Ovalentaria</taxon>
        <taxon>Atherinomorphae</taxon>
        <taxon>Cyprinodontiformes</taxon>
        <taxon>Goodeidae</taxon>
        <taxon>Ataeniobius</taxon>
    </lineage>
</organism>
<keyword evidence="2" id="KW-1185">Reference proteome</keyword>
<sequence length="104" mass="11354">MAGDRVLGFRPIFGRFLGPTACPYPWAPSPNTSAHSITLPLTWGLGVWVIGVPQGFLMYNLDNLTYNIFMARTCRALGVARLMASRRECVLLTSTLVPVPTSKG</sequence>
<comment type="caution">
    <text evidence="1">The sequence shown here is derived from an EMBL/GenBank/DDBJ whole genome shotgun (WGS) entry which is preliminary data.</text>
</comment>
<dbReference type="Proteomes" id="UP001345963">
    <property type="component" value="Unassembled WGS sequence"/>
</dbReference>
<gene>
    <name evidence="1" type="ORF">ATANTOWER_001475</name>
</gene>
<evidence type="ECO:0000313" key="2">
    <source>
        <dbReference type="Proteomes" id="UP001345963"/>
    </source>
</evidence>